<dbReference type="Pfam" id="PF02566">
    <property type="entry name" value="OsmC"/>
    <property type="match status" value="1"/>
</dbReference>
<comment type="similarity">
    <text evidence="1">Belongs to the OsmC/Ohr family.</text>
</comment>
<evidence type="ECO:0000313" key="4">
    <source>
        <dbReference type="Proteomes" id="UP000051139"/>
    </source>
</evidence>
<dbReference type="OrthoDB" id="9797508at2"/>
<dbReference type="InterPro" id="IPR003718">
    <property type="entry name" value="OsmC/Ohr_fam"/>
</dbReference>
<protein>
    <submittedName>
        <fullName evidence="2">Dihydroneopterin aldolase</fullName>
    </submittedName>
    <submittedName>
        <fullName evidence="3">Redox protein, regulator of disulfide bond formation</fullName>
    </submittedName>
</protein>
<keyword evidence="4" id="KW-1185">Reference proteome</keyword>
<dbReference type="STRING" id="348151.IV55_GL000380"/>
<proteinExistence type="inferred from homology"/>
<dbReference type="AlphaFoldDB" id="A0A0R2L7C0"/>
<dbReference type="PANTHER" id="PTHR33797:SF2">
    <property type="entry name" value="ORGANIC HYDROPEROXIDE RESISTANCE PROTEIN-LIKE"/>
    <property type="match status" value="1"/>
</dbReference>
<dbReference type="InterPro" id="IPR015946">
    <property type="entry name" value="KH_dom-like_a/b"/>
</dbReference>
<evidence type="ECO:0000313" key="2">
    <source>
        <dbReference type="EMBL" id="GEK28355.1"/>
    </source>
</evidence>
<dbReference type="Proteomes" id="UP000321429">
    <property type="component" value="Unassembled WGS sequence"/>
</dbReference>
<dbReference type="PATRIC" id="fig|348151.3.peg.387"/>
<dbReference type="GO" id="GO:0006979">
    <property type="term" value="P:response to oxidative stress"/>
    <property type="evidence" value="ECO:0007669"/>
    <property type="project" value="InterPro"/>
</dbReference>
<dbReference type="PANTHER" id="PTHR33797">
    <property type="entry name" value="ORGANIC HYDROPEROXIDE RESISTANCE PROTEIN-LIKE"/>
    <property type="match status" value="1"/>
</dbReference>
<dbReference type="SUPFAM" id="SSF82784">
    <property type="entry name" value="OsmC-like"/>
    <property type="match status" value="1"/>
</dbReference>
<evidence type="ECO:0000313" key="5">
    <source>
        <dbReference type="Proteomes" id="UP000321429"/>
    </source>
</evidence>
<comment type="caution">
    <text evidence="3">The sequence shown here is derived from an EMBL/GenBank/DDBJ whole genome shotgun (WGS) entry which is preliminary data.</text>
</comment>
<reference evidence="3 4" key="1">
    <citation type="journal article" date="2015" name="Genome Announc.">
        <title>Expanding the biotechnology potential of lactobacilli through comparative genomics of 213 strains and associated genera.</title>
        <authorList>
            <person name="Sun Z."/>
            <person name="Harris H.M."/>
            <person name="McCann A."/>
            <person name="Guo C."/>
            <person name="Argimon S."/>
            <person name="Zhang W."/>
            <person name="Yang X."/>
            <person name="Jeffery I.B."/>
            <person name="Cooney J.C."/>
            <person name="Kagawa T.F."/>
            <person name="Liu W."/>
            <person name="Song Y."/>
            <person name="Salvetti E."/>
            <person name="Wrobel A."/>
            <person name="Rasinkangas P."/>
            <person name="Parkhill J."/>
            <person name="Rea M.C."/>
            <person name="O'Sullivan O."/>
            <person name="Ritari J."/>
            <person name="Douillard F.P."/>
            <person name="Paul Ross R."/>
            <person name="Yang R."/>
            <person name="Briner A.E."/>
            <person name="Felis G.E."/>
            <person name="de Vos W.M."/>
            <person name="Barrangou R."/>
            <person name="Klaenhammer T.R."/>
            <person name="Caufield P.W."/>
            <person name="Cui Y."/>
            <person name="Zhang H."/>
            <person name="O'Toole P.W."/>
        </authorList>
    </citation>
    <scope>NUCLEOTIDE SEQUENCE [LARGE SCALE GENOMIC DNA]</scope>
    <source>
        <strain evidence="3 4">DSM 22696</strain>
    </source>
</reference>
<gene>
    <name evidence="3" type="ORF">IV55_GL000380</name>
    <name evidence="2" type="ORF">LSI01_06660</name>
</gene>
<dbReference type="InterPro" id="IPR019953">
    <property type="entry name" value="OHR"/>
</dbReference>
<dbReference type="InterPro" id="IPR036102">
    <property type="entry name" value="OsmC/Ohrsf"/>
</dbReference>
<evidence type="ECO:0000256" key="1">
    <source>
        <dbReference type="ARBA" id="ARBA00007378"/>
    </source>
</evidence>
<organism evidence="3 4">
    <name type="scientific">Furfurilactobacillus siliginis</name>
    <dbReference type="NCBI Taxonomy" id="348151"/>
    <lineage>
        <taxon>Bacteria</taxon>
        <taxon>Bacillati</taxon>
        <taxon>Bacillota</taxon>
        <taxon>Bacilli</taxon>
        <taxon>Lactobacillales</taxon>
        <taxon>Lactobacillaceae</taxon>
        <taxon>Furfurilactobacillus</taxon>
    </lineage>
</organism>
<dbReference type="EMBL" id="BJUD01000008">
    <property type="protein sequence ID" value="GEK28355.1"/>
    <property type="molecule type" value="Genomic_DNA"/>
</dbReference>
<dbReference type="Gene3D" id="3.30.300.20">
    <property type="match status" value="1"/>
</dbReference>
<evidence type="ECO:0000313" key="3">
    <source>
        <dbReference type="EMBL" id="KRN95098.1"/>
    </source>
</evidence>
<reference evidence="2 5" key="2">
    <citation type="submission" date="2019-07" db="EMBL/GenBank/DDBJ databases">
        <title>Whole genome shotgun sequence of Lactobacillus siliginis NBRC 101315.</title>
        <authorList>
            <person name="Hosoyama A."/>
            <person name="Uohara A."/>
            <person name="Ohji S."/>
            <person name="Ichikawa N."/>
        </authorList>
    </citation>
    <scope>NUCLEOTIDE SEQUENCE [LARGE SCALE GENOMIC DNA]</scope>
    <source>
        <strain evidence="2 5">NBRC 101315</strain>
    </source>
</reference>
<dbReference type="EMBL" id="JQCB01000011">
    <property type="protein sequence ID" value="KRN95098.1"/>
    <property type="molecule type" value="Genomic_DNA"/>
</dbReference>
<name>A0A0R2L7C0_9LACO</name>
<sequence length="149" mass="16129">MAVEGSLYHTTVVNENGLVGQSFVEGNEGLALGVSSSLVDAAGTNPEQFIGFALSTCFNATLRLVEGQHRLPQDTEVKTQVDIVKDTVGYKFVVDAQVMFPNANQKDAQQILDEALDQCPVAKLLKDNDTVSFRIVNSFSDDDANQFGE</sequence>
<dbReference type="Proteomes" id="UP000051139">
    <property type="component" value="Unassembled WGS sequence"/>
</dbReference>
<accession>A0A0R2L7C0</accession>
<dbReference type="RefSeq" id="WP_057811056.1">
    <property type="nucleotide sequence ID" value="NZ_BJUD01000008.1"/>
</dbReference>